<dbReference type="GO" id="GO:0005524">
    <property type="term" value="F:ATP binding"/>
    <property type="evidence" value="ECO:0007669"/>
    <property type="project" value="UniProtKB-KW"/>
</dbReference>
<feature type="binding site" evidence="2">
    <location>
        <position position="23"/>
    </location>
    <ligand>
        <name>Zn(2+)</name>
        <dbReference type="ChEBI" id="CHEBI:29105"/>
        <label>1</label>
    </ligand>
</feature>
<evidence type="ECO:0000256" key="2">
    <source>
        <dbReference type="PIRSR" id="PIRSR004976-50"/>
    </source>
</evidence>
<keyword evidence="4" id="KW-1017">Isopeptide bond</keyword>
<feature type="binding site" evidence="2">
    <location>
        <position position="297"/>
    </location>
    <ligand>
        <name>Zn(2+)</name>
        <dbReference type="ChEBI" id="CHEBI:29105"/>
        <label>2</label>
    </ligand>
</feature>
<feature type="binding site" evidence="2">
    <location>
        <position position="285"/>
    </location>
    <ligand>
        <name>Zn(2+)</name>
        <dbReference type="ChEBI" id="CHEBI:29105"/>
        <label>2</label>
    </ligand>
</feature>
<feature type="binding site" evidence="3">
    <location>
        <position position="170"/>
    </location>
    <ligand>
        <name>ATP</name>
        <dbReference type="ChEBI" id="CHEBI:30616"/>
    </ligand>
</feature>
<dbReference type="NCBIfam" id="TIGR00269">
    <property type="entry name" value="TIGR00269 family protein"/>
    <property type="match status" value="1"/>
</dbReference>
<dbReference type="InterPro" id="IPR011063">
    <property type="entry name" value="TilS/TtcA_N"/>
</dbReference>
<evidence type="ECO:0000256" key="3">
    <source>
        <dbReference type="PIRSR" id="PIRSR004976-51"/>
    </source>
</evidence>
<feature type="binding site" evidence="2">
    <location>
        <position position="26"/>
    </location>
    <ligand>
        <name>Zn(2+)</name>
        <dbReference type="ChEBI" id="CHEBI:29105"/>
        <label>1</label>
    </ligand>
</feature>
<dbReference type="PANTHER" id="PTHR11807">
    <property type="entry name" value="ATPASES OF THE PP SUPERFAMILY-RELATED"/>
    <property type="match status" value="1"/>
</dbReference>
<feature type="cross-link" description="Glycyl lysine isopeptide (Lys-Gly) (interchain with G-Cter in SAMP2)" evidence="4">
    <location>
        <position position="195"/>
    </location>
</feature>
<evidence type="ECO:0000259" key="5">
    <source>
        <dbReference type="Pfam" id="PF01171"/>
    </source>
</evidence>
<feature type="binding site" evidence="3">
    <location>
        <position position="165"/>
    </location>
    <ligand>
        <name>ATP</name>
        <dbReference type="ChEBI" id="CHEBI:30616"/>
    </ligand>
</feature>
<feature type="binding site" evidence="2">
    <location>
        <position position="4"/>
    </location>
    <ligand>
        <name>Zn(2+)</name>
        <dbReference type="ChEBI" id="CHEBI:29105"/>
        <label>1</label>
    </ligand>
</feature>
<evidence type="ECO:0000256" key="1">
    <source>
        <dbReference type="ARBA" id="ARBA00022679"/>
    </source>
</evidence>
<dbReference type="GO" id="GO:0000049">
    <property type="term" value="F:tRNA binding"/>
    <property type="evidence" value="ECO:0007669"/>
    <property type="project" value="InterPro"/>
</dbReference>
<feature type="binding site" evidence="3">
    <location>
        <position position="84"/>
    </location>
    <ligand>
        <name>ATP</name>
        <dbReference type="ChEBI" id="CHEBI:30616"/>
    </ligand>
</feature>
<keyword evidence="1" id="KW-0808">Transferase</keyword>
<evidence type="ECO:0000313" key="6">
    <source>
        <dbReference type="EMBL" id="KXA89814.1"/>
    </source>
</evidence>
<dbReference type="PIRSF" id="PIRSF004976">
    <property type="entry name" value="ATPase_YdaO"/>
    <property type="match status" value="1"/>
</dbReference>
<dbReference type="SUPFAM" id="SSF52402">
    <property type="entry name" value="Adenine nucleotide alpha hydrolases-like"/>
    <property type="match status" value="1"/>
</dbReference>
<sequence length="315" mass="35719">MRECSFCGRRAVYFERTAGVHRCDRCFKENIEKRFHRTVTKNNLVEPKDRVVAAVSGGSDSLTNLKLLADFSRYKDVEIVSLTIDEGIEGYRDGSIPIAENCSDRLNVRHVVISFSEVFGKTLDELAGISREGNGPDPCTLCGILRRSLLNQSARELDADKLAVGHNLDDETQTIMLNYVRGDIARLYRLGPKSKGKKGFVPRIKPLREIKEKEVAIYALLSDFDVHMETCPYMGGMRSEVRDFINKMEHNHPTTKYKILRMFDKIKPHLPVDSKDFDLKKCKICGEPSTGTLCRACELLDSLGVERRKKTLISK</sequence>
<dbReference type="InterPro" id="IPR000541">
    <property type="entry name" value="Ncs6/Tuc1/Ctu1"/>
</dbReference>
<keyword evidence="3" id="KW-0547">Nucleotide-binding</keyword>
<reference evidence="6 7" key="1">
    <citation type="journal article" date="2016" name="Sci. Rep.">
        <title>Metabolic traits of an uncultured archaeal lineage -MSBL1- from brine pools of the Red Sea.</title>
        <authorList>
            <person name="Mwirichia R."/>
            <person name="Alam I."/>
            <person name="Rashid M."/>
            <person name="Vinu M."/>
            <person name="Ba-Alawi W."/>
            <person name="Anthony Kamau A."/>
            <person name="Kamanda Ngugi D."/>
            <person name="Goker M."/>
            <person name="Klenk H.P."/>
            <person name="Bajic V."/>
            <person name="Stingl U."/>
        </authorList>
    </citation>
    <scope>NUCLEOTIDE SEQUENCE [LARGE SCALE GENOMIC DNA]</scope>
    <source>
        <strain evidence="6">SCGC-AAA259D14</strain>
    </source>
</reference>
<dbReference type="GO" id="GO:0002144">
    <property type="term" value="C:cytosolic tRNA wobble base thiouridylase complex"/>
    <property type="evidence" value="ECO:0007669"/>
    <property type="project" value="TreeGrafter"/>
</dbReference>
<keyword evidence="2" id="KW-0862">Zinc</keyword>
<organism evidence="6 7">
    <name type="scientific">candidate division MSBL1 archaeon SCGC-AAA259D14</name>
    <dbReference type="NCBI Taxonomy" id="1698261"/>
    <lineage>
        <taxon>Archaea</taxon>
        <taxon>Methanobacteriati</taxon>
        <taxon>Methanobacteriota</taxon>
        <taxon>candidate division MSBL1</taxon>
    </lineage>
</organism>
<feature type="binding site" evidence="2">
    <location>
        <position position="282"/>
    </location>
    <ligand>
        <name>Zn(2+)</name>
        <dbReference type="ChEBI" id="CHEBI:29105"/>
        <label>2</label>
    </ligand>
</feature>
<dbReference type="GO" id="GO:0046872">
    <property type="term" value="F:metal ion binding"/>
    <property type="evidence" value="ECO:0007669"/>
    <property type="project" value="UniProtKB-KW"/>
</dbReference>
<feature type="domain" description="tRNA(Ile)-lysidine/2-thiocytidine synthase N-terminal" evidence="5">
    <location>
        <begin position="51"/>
        <end position="218"/>
    </location>
</feature>
<comment type="caution">
    <text evidence="6">The sequence shown here is derived from an EMBL/GenBank/DDBJ whole genome shotgun (WGS) entry which is preliminary data.</text>
</comment>
<dbReference type="GO" id="GO:0016740">
    <property type="term" value="F:transferase activity"/>
    <property type="evidence" value="ECO:0007669"/>
    <property type="project" value="UniProtKB-KW"/>
</dbReference>
<dbReference type="InterPro" id="IPR035107">
    <property type="entry name" value="tRNA_thiolation_TtcA_Ctu1"/>
</dbReference>
<evidence type="ECO:0000313" key="7">
    <source>
        <dbReference type="Proteomes" id="UP000070589"/>
    </source>
</evidence>
<name>A0A133U6I5_9EURY</name>
<dbReference type="Pfam" id="PF01171">
    <property type="entry name" value="ATP_bind_3"/>
    <property type="match status" value="1"/>
</dbReference>
<feature type="binding site" evidence="2">
    <location>
        <position position="294"/>
    </location>
    <ligand>
        <name>Zn(2+)</name>
        <dbReference type="ChEBI" id="CHEBI:29105"/>
        <label>2</label>
    </ligand>
</feature>
<dbReference type="AlphaFoldDB" id="A0A133U6I5"/>
<dbReference type="Proteomes" id="UP000070589">
    <property type="component" value="Unassembled WGS sequence"/>
</dbReference>
<keyword evidence="7" id="KW-1185">Reference proteome</keyword>
<proteinExistence type="predicted"/>
<dbReference type="Gene3D" id="3.40.50.620">
    <property type="entry name" value="HUPs"/>
    <property type="match status" value="1"/>
</dbReference>
<feature type="binding site" evidence="3">
    <location>
        <position position="60"/>
    </location>
    <ligand>
        <name>ATP</name>
        <dbReference type="ChEBI" id="CHEBI:30616"/>
    </ligand>
</feature>
<keyword evidence="3" id="KW-0067">ATP-binding</keyword>
<dbReference type="GO" id="GO:0002143">
    <property type="term" value="P:tRNA wobble position uridine thiolation"/>
    <property type="evidence" value="ECO:0007669"/>
    <property type="project" value="TreeGrafter"/>
</dbReference>
<feature type="binding site" evidence="2">
    <location>
        <position position="7"/>
    </location>
    <ligand>
        <name>Zn(2+)</name>
        <dbReference type="ChEBI" id="CHEBI:29105"/>
        <label>1</label>
    </ligand>
</feature>
<dbReference type="EMBL" id="LHXL01000022">
    <property type="protein sequence ID" value="KXA89814.1"/>
    <property type="molecule type" value="Genomic_DNA"/>
</dbReference>
<keyword evidence="2" id="KW-0479">Metal-binding</keyword>
<evidence type="ECO:0000256" key="4">
    <source>
        <dbReference type="PIRSR" id="PIRSR004976-53"/>
    </source>
</evidence>
<accession>A0A133U6I5</accession>
<dbReference type="PATRIC" id="fig|1698261.3.peg.409"/>
<dbReference type="PANTHER" id="PTHR11807:SF12">
    <property type="entry name" value="CYTOPLASMIC TRNA 2-THIOLATION PROTEIN 1"/>
    <property type="match status" value="1"/>
</dbReference>
<protein>
    <recommendedName>
        <fullName evidence="5">tRNA(Ile)-lysidine/2-thiocytidine synthase N-terminal domain-containing protein</fullName>
    </recommendedName>
</protein>
<dbReference type="InterPro" id="IPR014729">
    <property type="entry name" value="Rossmann-like_a/b/a_fold"/>
</dbReference>
<keyword evidence="4" id="KW-0832">Ubl conjugation</keyword>
<feature type="binding site" evidence="3">
    <location>
        <begin position="54"/>
        <end position="56"/>
    </location>
    <ligand>
        <name>ATP</name>
        <dbReference type="ChEBI" id="CHEBI:30616"/>
    </ligand>
</feature>
<gene>
    <name evidence="6" type="ORF">AKJ62_02310</name>
</gene>